<evidence type="ECO:0000313" key="3">
    <source>
        <dbReference type="Proteomes" id="UP000013523"/>
    </source>
</evidence>
<dbReference type="Proteomes" id="UP000013523">
    <property type="component" value="Chromosome"/>
</dbReference>
<sequence>MKFLRWISSLFLLLFIVGIIFKAGSNLINIVLILSAFLLVLDMFFQRRKSI</sequence>
<keyword evidence="1" id="KW-0472">Membrane</keyword>
<keyword evidence="1" id="KW-1133">Transmembrane helix</keyword>
<dbReference type="EMBL" id="CP003261">
    <property type="protein sequence ID" value="AGK96216.1"/>
    <property type="molecule type" value="Genomic_DNA"/>
</dbReference>
<keyword evidence="3" id="KW-1185">Reference proteome</keyword>
<organism evidence="2 3">
    <name type="scientific">Clostridium pasteurianum BC1</name>
    <dbReference type="NCBI Taxonomy" id="86416"/>
    <lineage>
        <taxon>Bacteria</taxon>
        <taxon>Bacillati</taxon>
        <taxon>Bacillota</taxon>
        <taxon>Clostridia</taxon>
        <taxon>Eubacteriales</taxon>
        <taxon>Clostridiaceae</taxon>
        <taxon>Clostridium</taxon>
    </lineage>
</organism>
<dbReference type="OrthoDB" id="10007043at2"/>
<evidence type="ECO:0000256" key="1">
    <source>
        <dbReference type="SAM" id="Phobius"/>
    </source>
</evidence>
<evidence type="ECO:0000313" key="2">
    <source>
        <dbReference type="EMBL" id="AGK96216.1"/>
    </source>
</evidence>
<dbReference type="KEGG" id="cpas:Clopa_1226"/>
<feature type="transmembrane region" description="Helical" evidence="1">
    <location>
        <begin position="27"/>
        <end position="45"/>
    </location>
</feature>
<accession>R4K393</accession>
<proteinExistence type="predicted"/>
<dbReference type="PATRIC" id="fig|86416.3.peg.1226"/>
<dbReference type="RefSeq" id="WP_015614539.1">
    <property type="nucleotide sequence ID" value="NC_021182.1"/>
</dbReference>
<reference evidence="2 3" key="1">
    <citation type="submission" date="2012-01" db="EMBL/GenBank/DDBJ databases">
        <title>Complete sequence of chromosome of Clostridium pasteurianum BC1.</title>
        <authorList>
            <consortium name="US DOE Joint Genome Institute"/>
            <person name="Lucas S."/>
            <person name="Han J."/>
            <person name="Lapidus A."/>
            <person name="Cheng J.-F."/>
            <person name="Goodwin L."/>
            <person name="Pitluck S."/>
            <person name="Peters L."/>
            <person name="Mikhailova N."/>
            <person name="Teshima H."/>
            <person name="Detter J.C."/>
            <person name="Han C."/>
            <person name="Tapia R."/>
            <person name="Land M."/>
            <person name="Hauser L."/>
            <person name="Kyrpides N."/>
            <person name="Ivanova N."/>
            <person name="Pagani I."/>
            <person name="Dunn J."/>
            <person name="Taghavi S."/>
            <person name="Francis A."/>
            <person name="van der Lelie D."/>
            <person name="Woyke T."/>
        </authorList>
    </citation>
    <scope>NUCLEOTIDE SEQUENCE [LARGE SCALE GENOMIC DNA]</scope>
    <source>
        <strain evidence="2 3">BC1</strain>
    </source>
</reference>
<gene>
    <name evidence="2" type="ORF">Clopa_1226</name>
</gene>
<protein>
    <submittedName>
        <fullName evidence="2">Uncharacterized protein</fullName>
    </submittedName>
</protein>
<name>R4K393_CLOPA</name>
<dbReference type="HOGENOM" id="CLU_199613_0_0_9"/>
<keyword evidence="1" id="KW-0812">Transmembrane</keyword>
<dbReference type="AlphaFoldDB" id="R4K393"/>